<feature type="domain" description="AB hydrolase-1" evidence="4">
    <location>
        <begin position="34"/>
        <end position="296"/>
    </location>
</feature>
<dbReference type="SUPFAM" id="SSF53474">
    <property type="entry name" value="alpha/beta-Hydrolases"/>
    <property type="match status" value="1"/>
</dbReference>
<evidence type="ECO:0000259" key="4">
    <source>
        <dbReference type="Pfam" id="PF00561"/>
    </source>
</evidence>
<organism evidence="5 6">
    <name type="scientific">Psychroflexus longus</name>
    <dbReference type="NCBI Taxonomy" id="2873596"/>
    <lineage>
        <taxon>Bacteria</taxon>
        <taxon>Pseudomonadati</taxon>
        <taxon>Bacteroidota</taxon>
        <taxon>Flavobacteriia</taxon>
        <taxon>Flavobacteriales</taxon>
        <taxon>Flavobacteriaceae</taxon>
        <taxon>Psychroflexus</taxon>
    </lineage>
</organism>
<name>A0ABS7XF48_9FLAO</name>
<reference evidence="6" key="1">
    <citation type="submission" date="2023-07" db="EMBL/GenBank/DDBJ databases">
        <title>Novel species isolated from saline lakes on Tibetan Plateau.</title>
        <authorList>
            <person name="Lu H."/>
        </authorList>
    </citation>
    <scope>NUCLEOTIDE SEQUENCE [LARGE SCALE GENOMIC DNA]</scope>
    <source>
        <strain evidence="6">CAK8W</strain>
    </source>
</reference>
<feature type="chain" id="PRO_5046583789" evidence="3">
    <location>
        <begin position="20"/>
        <end position="309"/>
    </location>
</feature>
<evidence type="ECO:0000256" key="1">
    <source>
        <dbReference type="ARBA" id="ARBA00010088"/>
    </source>
</evidence>
<comment type="caution">
    <text evidence="5">The sequence shown here is derived from an EMBL/GenBank/DDBJ whole genome shotgun (WGS) entry which is preliminary data.</text>
</comment>
<gene>
    <name evidence="5" type="ORF">LB452_01385</name>
</gene>
<keyword evidence="3" id="KW-0732">Signal</keyword>
<evidence type="ECO:0000256" key="3">
    <source>
        <dbReference type="SAM" id="SignalP"/>
    </source>
</evidence>
<evidence type="ECO:0000313" key="5">
    <source>
        <dbReference type="EMBL" id="MBZ9777563.1"/>
    </source>
</evidence>
<dbReference type="PANTHER" id="PTHR43798:SF33">
    <property type="entry name" value="HYDROLASE, PUTATIVE (AFU_ORTHOLOGUE AFUA_2G14860)-RELATED"/>
    <property type="match status" value="1"/>
</dbReference>
<evidence type="ECO:0000256" key="2">
    <source>
        <dbReference type="ARBA" id="ARBA00022801"/>
    </source>
</evidence>
<dbReference type="GO" id="GO:0016787">
    <property type="term" value="F:hydrolase activity"/>
    <property type="evidence" value="ECO:0007669"/>
    <property type="project" value="UniProtKB-KW"/>
</dbReference>
<dbReference type="InterPro" id="IPR029058">
    <property type="entry name" value="AB_hydrolase_fold"/>
</dbReference>
<dbReference type="RefSeq" id="WP_224459929.1">
    <property type="nucleotide sequence ID" value="NZ_JAIQZE010000001.1"/>
</dbReference>
<dbReference type="Gene3D" id="3.40.50.1820">
    <property type="entry name" value="alpha/beta hydrolase"/>
    <property type="match status" value="1"/>
</dbReference>
<comment type="similarity">
    <text evidence="1">Belongs to the peptidase S33 family.</text>
</comment>
<dbReference type="Pfam" id="PF00561">
    <property type="entry name" value="Abhydrolase_1"/>
    <property type="match status" value="1"/>
</dbReference>
<dbReference type="InterPro" id="IPR050266">
    <property type="entry name" value="AB_hydrolase_sf"/>
</dbReference>
<dbReference type="PRINTS" id="PR00793">
    <property type="entry name" value="PROAMNOPTASE"/>
</dbReference>
<sequence length="309" mass="35419">MKIISTLLLFLLFAYTSIAQNLDIQTFGDPKDHAVIFLHGGPGYNSVSFEQTTAEKLANNGFFVISYDRRGEGRNEELEAEFTFEQTFKDLNGIYSDYNLEKTTLVGHSFGGIVATFFAEEFPEKIESIVLASVPMSMQNTFRTIIESSKKIYQDKEDKINLSYIDQLEQMDTSAYEYAAYSFMHAISNGFYSPSQPNSRAKELYQTIKSDSLILKYASKYTYLAPMKFWENEAYTSINLKKNLNHLKEEGLEVFGIYGKEDGLYSKEQVNDLKTILGDHKVEYLENCSHSVFIDRQQEFINLLIGLKK</sequence>
<dbReference type="InterPro" id="IPR002410">
    <property type="entry name" value="Peptidase_S33"/>
</dbReference>
<keyword evidence="2 5" id="KW-0378">Hydrolase</keyword>
<evidence type="ECO:0000313" key="6">
    <source>
        <dbReference type="Proteomes" id="UP001199314"/>
    </source>
</evidence>
<proteinExistence type="inferred from homology"/>
<dbReference type="Proteomes" id="UP001199314">
    <property type="component" value="Unassembled WGS sequence"/>
</dbReference>
<dbReference type="PANTHER" id="PTHR43798">
    <property type="entry name" value="MONOACYLGLYCEROL LIPASE"/>
    <property type="match status" value="1"/>
</dbReference>
<dbReference type="PRINTS" id="PR00111">
    <property type="entry name" value="ABHYDROLASE"/>
</dbReference>
<feature type="signal peptide" evidence="3">
    <location>
        <begin position="1"/>
        <end position="19"/>
    </location>
</feature>
<keyword evidence="6" id="KW-1185">Reference proteome</keyword>
<protein>
    <submittedName>
        <fullName evidence="5">Alpha/beta hydrolase</fullName>
    </submittedName>
</protein>
<accession>A0ABS7XF48</accession>
<dbReference type="InterPro" id="IPR000073">
    <property type="entry name" value="AB_hydrolase_1"/>
</dbReference>
<dbReference type="EMBL" id="JAIQZE010000001">
    <property type="protein sequence ID" value="MBZ9777563.1"/>
    <property type="molecule type" value="Genomic_DNA"/>
</dbReference>